<dbReference type="EMBL" id="JTDY01000409">
    <property type="protein sequence ID" value="KOB77325.1"/>
    <property type="molecule type" value="Genomic_DNA"/>
</dbReference>
<comment type="subunit">
    <text evidence="8">Component of the Mediator complex.</text>
</comment>
<reference evidence="10 11" key="1">
    <citation type="journal article" date="2015" name="Genome Biol. Evol.">
        <title>The genome of winter moth (Operophtera brumata) provides a genomic perspective on sexual dimorphism and phenology.</title>
        <authorList>
            <person name="Derks M.F."/>
            <person name="Smit S."/>
            <person name="Salis L."/>
            <person name="Schijlen E."/>
            <person name="Bossers A."/>
            <person name="Mateman C."/>
            <person name="Pijl A.S."/>
            <person name="de Ridder D."/>
            <person name="Groenen M.A."/>
            <person name="Visser M.E."/>
            <person name="Megens H.J."/>
        </authorList>
    </citation>
    <scope>NUCLEOTIDE SEQUENCE [LARGE SCALE GENOMIC DNA]</scope>
    <source>
        <strain evidence="10">WM2013NL</strain>
        <tissue evidence="10">Head and thorax</tissue>
    </source>
</reference>
<keyword evidence="11" id="KW-1185">Reference proteome</keyword>
<proteinExistence type="inferred from homology"/>
<dbReference type="GO" id="GO:0070847">
    <property type="term" value="C:core mediator complex"/>
    <property type="evidence" value="ECO:0007669"/>
    <property type="project" value="TreeGrafter"/>
</dbReference>
<organism evidence="10 11">
    <name type="scientific">Operophtera brumata</name>
    <name type="common">Winter moth</name>
    <name type="synonym">Phalaena brumata</name>
    <dbReference type="NCBI Taxonomy" id="104452"/>
    <lineage>
        <taxon>Eukaryota</taxon>
        <taxon>Metazoa</taxon>
        <taxon>Ecdysozoa</taxon>
        <taxon>Arthropoda</taxon>
        <taxon>Hexapoda</taxon>
        <taxon>Insecta</taxon>
        <taxon>Pterygota</taxon>
        <taxon>Neoptera</taxon>
        <taxon>Endopterygota</taxon>
        <taxon>Lepidoptera</taxon>
        <taxon>Glossata</taxon>
        <taxon>Ditrysia</taxon>
        <taxon>Geometroidea</taxon>
        <taxon>Geometridae</taxon>
        <taxon>Larentiinae</taxon>
        <taxon>Operophtera</taxon>
    </lineage>
</organism>
<dbReference type="GO" id="GO:0016592">
    <property type="term" value="C:mediator complex"/>
    <property type="evidence" value="ECO:0007669"/>
    <property type="project" value="InterPro"/>
</dbReference>
<evidence type="ECO:0000256" key="4">
    <source>
        <dbReference type="ARBA" id="ARBA00023015"/>
    </source>
</evidence>
<evidence type="ECO:0000256" key="5">
    <source>
        <dbReference type="ARBA" id="ARBA00023163"/>
    </source>
</evidence>
<sequence>QILATSLYQARQKLASIEKSRKKPVPSEELIKFAHRISASNAVSAPLSWQPGDPRRPYPTDLEMRVGMLGRLCDLPLNGHTPSTLNELHRMTTGGAVPASAPNQFTWHPTGELHMSVGGGGSVALDARGKDASAQEDVEVMSTDSSSSSSSDSQ</sequence>
<dbReference type="Proteomes" id="UP000037510">
    <property type="component" value="Unassembled WGS sequence"/>
</dbReference>
<evidence type="ECO:0000256" key="1">
    <source>
        <dbReference type="ARBA" id="ARBA00004123"/>
    </source>
</evidence>
<dbReference type="InterPro" id="IPR019258">
    <property type="entry name" value="Mediator_Med4"/>
</dbReference>
<dbReference type="PANTHER" id="PTHR13208">
    <property type="entry name" value="MEDIATOR OF RNA POLYMERASE II TRANSCRIPTION SUBUNIT 4"/>
    <property type="match status" value="1"/>
</dbReference>
<feature type="non-terminal residue" evidence="10">
    <location>
        <position position="154"/>
    </location>
</feature>
<comment type="subcellular location">
    <subcellularLocation>
        <location evidence="1 8">Nucleus</location>
    </subcellularLocation>
</comment>
<feature type="compositionally biased region" description="Low complexity" evidence="9">
    <location>
        <begin position="142"/>
        <end position="154"/>
    </location>
</feature>
<evidence type="ECO:0000256" key="8">
    <source>
        <dbReference type="RuleBase" id="RU364141"/>
    </source>
</evidence>
<dbReference type="PANTHER" id="PTHR13208:SF2">
    <property type="entry name" value="MEDIATOR OF RNA POLYMERASE II TRANSCRIPTION SUBUNIT 4"/>
    <property type="match status" value="1"/>
</dbReference>
<dbReference type="STRING" id="104452.A0A0L7LPG4"/>
<evidence type="ECO:0000256" key="6">
    <source>
        <dbReference type="ARBA" id="ARBA00023242"/>
    </source>
</evidence>
<keyword evidence="5 8" id="KW-0804">Transcription</keyword>
<comment type="function">
    <text evidence="8">Component of the Mediator complex, a coactivator involved in the regulated transcription of nearly all RNA polymerase II-dependent genes. Mediator functions as a bridge to convey information from gene-specific regulatory proteins to the basal RNA polymerase II transcription machinery. Mediator is recruited to promoters by direct interactions with regulatory proteins and serves as a scaffold for the assembly of a functional preinitiation complex with RNA polymerase II and the general transcription factors.</text>
</comment>
<evidence type="ECO:0000256" key="7">
    <source>
        <dbReference type="ARBA" id="ARBA00031257"/>
    </source>
</evidence>
<comment type="similarity">
    <text evidence="2 8">Belongs to the Mediator complex subunit 4 family.</text>
</comment>
<feature type="region of interest" description="Disordered" evidence="9">
    <location>
        <begin position="116"/>
        <end position="154"/>
    </location>
</feature>
<dbReference type="GO" id="GO:0006357">
    <property type="term" value="P:regulation of transcription by RNA polymerase II"/>
    <property type="evidence" value="ECO:0007669"/>
    <property type="project" value="InterPro"/>
</dbReference>
<evidence type="ECO:0000313" key="11">
    <source>
        <dbReference type="Proteomes" id="UP000037510"/>
    </source>
</evidence>
<dbReference type="Pfam" id="PF10018">
    <property type="entry name" value="Med4"/>
    <property type="match status" value="1"/>
</dbReference>
<dbReference type="AlphaFoldDB" id="A0A0L7LPG4"/>
<gene>
    <name evidence="8" type="primary">MED4</name>
    <name evidence="10" type="ORF">OBRU01_02180</name>
</gene>
<evidence type="ECO:0000256" key="3">
    <source>
        <dbReference type="ARBA" id="ARBA00020629"/>
    </source>
</evidence>
<protein>
    <recommendedName>
        <fullName evidence="3 8">Mediator of RNA polymerase II transcription subunit 4</fullName>
    </recommendedName>
    <alternativeName>
        <fullName evidence="7 8">Mediator complex subunit 4</fullName>
    </alternativeName>
</protein>
<keyword evidence="6 8" id="KW-0539">Nucleus</keyword>
<dbReference type="GO" id="GO:0003712">
    <property type="term" value="F:transcription coregulator activity"/>
    <property type="evidence" value="ECO:0007669"/>
    <property type="project" value="InterPro"/>
</dbReference>
<comment type="caution">
    <text evidence="10">The sequence shown here is derived from an EMBL/GenBank/DDBJ whole genome shotgun (WGS) entry which is preliminary data.</text>
</comment>
<keyword evidence="4 8" id="KW-0805">Transcription regulation</keyword>
<feature type="non-terminal residue" evidence="10">
    <location>
        <position position="1"/>
    </location>
</feature>
<evidence type="ECO:0000256" key="2">
    <source>
        <dbReference type="ARBA" id="ARBA00009626"/>
    </source>
</evidence>
<keyword evidence="8" id="KW-0010">Activator</keyword>
<dbReference type="OrthoDB" id="1929813at2759"/>
<evidence type="ECO:0000313" key="10">
    <source>
        <dbReference type="EMBL" id="KOB77325.1"/>
    </source>
</evidence>
<evidence type="ECO:0000256" key="9">
    <source>
        <dbReference type="SAM" id="MobiDB-lite"/>
    </source>
</evidence>
<name>A0A0L7LPG4_OPEBR</name>
<accession>A0A0L7LPG4</accession>